<evidence type="ECO:0000313" key="1">
    <source>
        <dbReference type="EMBL" id="KKL50420.1"/>
    </source>
</evidence>
<name>A0A0F9EZJ9_9ZZZZ</name>
<protein>
    <submittedName>
        <fullName evidence="1">Uncharacterized protein</fullName>
    </submittedName>
</protein>
<sequence>MGLVIGGAKTSDKVVELRKTDESVKVYIDAEHVATFFDDGGFKFHGIGGYRKYVGRWVP</sequence>
<accession>A0A0F9EZJ9</accession>
<proteinExistence type="predicted"/>
<dbReference type="AlphaFoldDB" id="A0A0F9EZJ9"/>
<gene>
    <name evidence="1" type="ORF">LCGC14_2305650</name>
</gene>
<reference evidence="1" key="1">
    <citation type="journal article" date="2015" name="Nature">
        <title>Complex archaea that bridge the gap between prokaryotes and eukaryotes.</title>
        <authorList>
            <person name="Spang A."/>
            <person name="Saw J.H."/>
            <person name="Jorgensen S.L."/>
            <person name="Zaremba-Niedzwiedzka K."/>
            <person name="Martijn J."/>
            <person name="Lind A.E."/>
            <person name="van Eijk R."/>
            <person name="Schleper C."/>
            <person name="Guy L."/>
            <person name="Ettema T.J."/>
        </authorList>
    </citation>
    <scope>NUCLEOTIDE SEQUENCE</scope>
</reference>
<organism evidence="1">
    <name type="scientific">marine sediment metagenome</name>
    <dbReference type="NCBI Taxonomy" id="412755"/>
    <lineage>
        <taxon>unclassified sequences</taxon>
        <taxon>metagenomes</taxon>
        <taxon>ecological metagenomes</taxon>
    </lineage>
</organism>
<dbReference type="EMBL" id="LAZR01032604">
    <property type="protein sequence ID" value="KKL50420.1"/>
    <property type="molecule type" value="Genomic_DNA"/>
</dbReference>
<comment type="caution">
    <text evidence="1">The sequence shown here is derived from an EMBL/GenBank/DDBJ whole genome shotgun (WGS) entry which is preliminary data.</text>
</comment>